<keyword evidence="3" id="KW-0949">S-adenosyl-L-methionine</keyword>
<name>Q8ZT10_PYRAE</name>
<dbReference type="GO" id="GO:0016279">
    <property type="term" value="F:protein-lysine N-methyltransferase activity"/>
    <property type="evidence" value="ECO:0000318"/>
    <property type="project" value="GO_Central"/>
</dbReference>
<evidence type="ECO:0008006" key="6">
    <source>
        <dbReference type="Google" id="ProtNLM"/>
    </source>
</evidence>
<evidence type="ECO:0000256" key="1">
    <source>
        <dbReference type="ARBA" id="ARBA00022603"/>
    </source>
</evidence>
<dbReference type="PATRIC" id="fig|178306.9.peg.2625"/>
<protein>
    <recommendedName>
        <fullName evidence="6">RNA methyltransferase</fullName>
    </recommendedName>
</protein>
<keyword evidence="1" id="KW-0489">Methyltransferase</keyword>
<dbReference type="HOGENOM" id="CLU_068443_0_1_2"/>
<evidence type="ECO:0000313" key="5">
    <source>
        <dbReference type="Proteomes" id="UP000002439"/>
    </source>
</evidence>
<reference evidence="4 5" key="1">
    <citation type="journal article" date="2002" name="Proc. Natl. Acad. Sci. U.S.A.">
        <title>Genome sequence of the hyperthermophilic crenarchaeon Pyrobaculum aerophilum.</title>
        <authorList>
            <person name="Fitz-Gibbon S.T."/>
            <person name="Ladner H."/>
            <person name="Kim U.J."/>
            <person name="Stetter K.O."/>
            <person name="Simon M.I."/>
            <person name="Miller J.H."/>
        </authorList>
    </citation>
    <scope>NUCLEOTIDE SEQUENCE [LARGE SCALE GENOMIC DNA]</scope>
    <source>
        <strain evidence="5">ATCC 51768 / DSM 7523 / JCM 9630 / CIP 104966 / NBRC 100827 / IM2</strain>
    </source>
</reference>
<dbReference type="AlphaFoldDB" id="Q8ZT10"/>
<dbReference type="CDD" id="cd02440">
    <property type="entry name" value="AdoMet_MTases"/>
    <property type="match status" value="1"/>
</dbReference>
<dbReference type="InterPro" id="IPR029063">
    <property type="entry name" value="SAM-dependent_MTases_sf"/>
</dbReference>
<dbReference type="STRING" id="178306.PAE3486"/>
<dbReference type="InterPro" id="IPR036388">
    <property type="entry name" value="WH-like_DNA-bd_sf"/>
</dbReference>
<dbReference type="eggNOG" id="arCOG01631">
    <property type="taxonomic scope" value="Archaea"/>
</dbReference>
<dbReference type="EnsemblBacteria" id="AAL64953">
    <property type="protein sequence ID" value="AAL64953"/>
    <property type="gene ID" value="PAE3486"/>
</dbReference>
<dbReference type="EMBL" id="AE009441">
    <property type="protein sequence ID" value="AAL64953.1"/>
    <property type="molecule type" value="Genomic_DNA"/>
</dbReference>
<dbReference type="Gene3D" id="3.40.50.150">
    <property type="entry name" value="Vaccinia Virus protein VP39"/>
    <property type="match status" value="1"/>
</dbReference>
<dbReference type="SUPFAM" id="SSF53335">
    <property type="entry name" value="S-adenosyl-L-methionine-dependent methyltransferases"/>
    <property type="match status" value="1"/>
</dbReference>
<dbReference type="KEGG" id="pai:PAE3486"/>
<dbReference type="InParanoid" id="Q8ZT10"/>
<keyword evidence="2" id="KW-0808">Transferase</keyword>
<dbReference type="Pfam" id="PF02353">
    <property type="entry name" value="CMAS"/>
    <property type="match status" value="1"/>
</dbReference>
<keyword evidence="5" id="KW-1185">Reference proteome</keyword>
<dbReference type="Gene3D" id="1.10.10.10">
    <property type="entry name" value="Winged helix-like DNA-binding domain superfamily/Winged helix DNA-binding domain"/>
    <property type="match status" value="1"/>
</dbReference>
<dbReference type="GO" id="GO:0032259">
    <property type="term" value="P:methylation"/>
    <property type="evidence" value="ECO:0007669"/>
    <property type="project" value="UniProtKB-KW"/>
</dbReference>
<evidence type="ECO:0000256" key="2">
    <source>
        <dbReference type="ARBA" id="ARBA00022679"/>
    </source>
</evidence>
<gene>
    <name evidence="4" type="ordered locus">PAE3486</name>
</gene>
<evidence type="ECO:0000256" key="3">
    <source>
        <dbReference type="ARBA" id="ARBA00022691"/>
    </source>
</evidence>
<dbReference type="PANTHER" id="PTHR13610">
    <property type="entry name" value="METHYLTRANSFERASE DOMAIN-CONTAINING PROTEIN"/>
    <property type="match status" value="1"/>
</dbReference>
<accession>Q8ZT10</accession>
<evidence type="ECO:0000313" key="4">
    <source>
        <dbReference type="EMBL" id="AAL64953.1"/>
    </source>
</evidence>
<sequence length="286" mass="32594">MGCAGLTERDLPFLSRDLWGTALLFHTVYKFYQRLYKEGVVLNVAEPPPWLWDLPLINIYNTDVIGFMYDVPFVATPEVVVRRMLQLARVQPGEVLYDLGSGDGRIVIIAAKEFGARAFGVEIRKDLFEQSMARIKDMGLADRATIINASFYEVPLTDADVVTMYLLTSVNERLRPKLEKELRPAARVVTHDFEVPGWRPAVVEEVYEDWRSHKIYLYKMPGKEIPVPGKSIPVNDKWLRQVVELIDGVRSLEDIAGKLGVPIRKVREAVEELKKLGVVDEIKVVR</sequence>
<dbReference type="Proteomes" id="UP000002439">
    <property type="component" value="Chromosome"/>
</dbReference>
<dbReference type="PANTHER" id="PTHR13610:SF11">
    <property type="entry name" value="METHYLTRANSFERASE DOMAIN-CONTAINING PROTEIN"/>
    <property type="match status" value="1"/>
</dbReference>
<dbReference type="InterPro" id="IPR026170">
    <property type="entry name" value="FAM173A/B"/>
</dbReference>
<dbReference type="FunCoup" id="Q8ZT10">
    <property type="interactions" value="58"/>
</dbReference>
<proteinExistence type="predicted"/>
<organism evidence="4 5">
    <name type="scientific">Pyrobaculum aerophilum (strain ATCC 51768 / DSM 7523 / JCM 9630 / CIP 104966 / NBRC 100827 / IM2)</name>
    <dbReference type="NCBI Taxonomy" id="178306"/>
    <lineage>
        <taxon>Archaea</taxon>
        <taxon>Thermoproteota</taxon>
        <taxon>Thermoprotei</taxon>
        <taxon>Thermoproteales</taxon>
        <taxon>Thermoproteaceae</taxon>
        <taxon>Pyrobaculum</taxon>
    </lineage>
</organism>